<evidence type="ECO:0000313" key="3">
    <source>
        <dbReference type="Proteomes" id="UP001279734"/>
    </source>
</evidence>
<evidence type="ECO:0000256" key="1">
    <source>
        <dbReference type="SAM" id="SignalP"/>
    </source>
</evidence>
<accession>A0AAD3T9S4</accession>
<keyword evidence="3" id="KW-1185">Reference proteome</keyword>
<evidence type="ECO:0000313" key="2">
    <source>
        <dbReference type="EMBL" id="GMH26118.1"/>
    </source>
</evidence>
<name>A0AAD3T9S4_NEPGR</name>
<dbReference type="AlphaFoldDB" id="A0AAD3T9S4"/>
<comment type="caution">
    <text evidence="2">The sequence shown here is derived from an EMBL/GenBank/DDBJ whole genome shotgun (WGS) entry which is preliminary data.</text>
</comment>
<gene>
    <name evidence="2" type="ORF">Nepgr_027961</name>
</gene>
<evidence type="ECO:0008006" key="4">
    <source>
        <dbReference type="Google" id="ProtNLM"/>
    </source>
</evidence>
<feature type="signal peptide" evidence="1">
    <location>
        <begin position="1"/>
        <end position="23"/>
    </location>
</feature>
<feature type="chain" id="PRO_5042160776" description="Secreted protein" evidence="1">
    <location>
        <begin position="24"/>
        <end position="122"/>
    </location>
</feature>
<proteinExistence type="predicted"/>
<organism evidence="2 3">
    <name type="scientific">Nepenthes gracilis</name>
    <name type="common">Slender pitcher plant</name>
    <dbReference type="NCBI Taxonomy" id="150966"/>
    <lineage>
        <taxon>Eukaryota</taxon>
        <taxon>Viridiplantae</taxon>
        <taxon>Streptophyta</taxon>
        <taxon>Embryophyta</taxon>
        <taxon>Tracheophyta</taxon>
        <taxon>Spermatophyta</taxon>
        <taxon>Magnoliopsida</taxon>
        <taxon>eudicotyledons</taxon>
        <taxon>Gunneridae</taxon>
        <taxon>Pentapetalae</taxon>
        <taxon>Caryophyllales</taxon>
        <taxon>Nepenthaceae</taxon>
        <taxon>Nepenthes</taxon>
    </lineage>
</organism>
<keyword evidence="1" id="KW-0732">Signal</keyword>
<protein>
    <recommendedName>
        <fullName evidence="4">Secreted protein</fullName>
    </recommendedName>
</protein>
<dbReference type="EMBL" id="BSYO01000030">
    <property type="protein sequence ID" value="GMH26118.1"/>
    <property type="molecule type" value="Genomic_DNA"/>
</dbReference>
<dbReference type="Proteomes" id="UP001279734">
    <property type="component" value="Unassembled WGS sequence"/>
</dbReference>
<reference evidence="2" key="1">
    <citation type="submission" date="2023-05" db="EMBL/GenBank/DDBJ databases">
        <title>Nepenthes gracilis genome sequencing.</title>
        <authorList>
            <person name="Fukushima K."/>
        </authorList>
    </citation>
    <scope>NUCLEOTIDE SEQUENCE</scope>
    <source>
        <strain evidence="2">SING2019-196</strain>
    </source>
</reference>
<sequence>MPPPIQFLCLGPLLRLLLHHSRSCYCLILLDGTTHASSQRWPTVPLLVGIATGVCAHIQGCCHHQVPVPRWRYLIVAQTRADNPFIVAAICLCRPLVLSLDGSWPIIVPLTTSLTTALPVST</sequence>